<comment type="caution">
    <text evidence="2">The sequence shown here is derived from an EMBL/GenBank/DDBJ whole genome shotgun (WGS) entry which is preliminary data.</text>
</comment>
<proteinExistence type="predicted"/>
<evidence type="ECO:0000313" key="2">
    <source>
        <dbReference type="EMBL" id="GIY33447.1"/>
    </source>
</evidence>
<accession>A0AAV4SLK1</accession>
<name>A0AAV4SLK1_CAEEX</name>
<gene>
    <name evidence="2" type="ORF">CEXT_381111</name>
</gene>
<evidence type="ECO:0000313" key="3">
    <source>
        <dbReference type="Proteomes" id="UP001054945"/>
    </source>
</evidence>
<sequence>MKNQEKAFNNSIRYITSLLPHPFWNFLIGKKKDEASETLNKLNSIENHHPNDPDTQNQSNAPSFSTKLTEKASFWISHYQSHFPMKRNQFPFSSLKAFHMDRYLQRRQNCTSISEASGLEMGMGSMGMGRWVWVDGLDESLA</sequence>
<dbReference type="Proteomes" id="UP001054945">
    <property type="component" value="Unassembled WGS sequence"/>
</dbReference>
<organism evidence="2 3">
    <name type="scientific">Caerostris extrusa</name>
    <name type="common">Bark spider</name>
    <name type="synonym">Caerostris bankana</name>
    <dbReference type="NCBI Taxonomy" id="172846"/>
    <lineage>
        <taxon>Eukaryota</taxon>
        <taxon>Metazoa</taxon>
        <taxon>Ecdysozoa</taxon>
        <taxon>Arthropoda</taxon>
        <taxon>Chelicerata</taxon>
        <taxon>Arachnida</taxon>
        <taxon>Araneae</taxon>
        <taxon>Araneomorphae</taxon>
        <taxon>Entelegynae</taxon>
        <taxon>Araneoidea</taxon>
        <taxon>Araneidae</taxon>
        <taxon>Caerostris</taxon>
    </lineage>
</organism>
<reference evidence="2 3" key="1">
    <citation type="submission" date="2021-06" db="EMBL/GenBank/DDBJ databases">
        <title>Caerostris extrusa draft genome.</title>
        <authorList>
            <person name="Kono N."/>
            <person name="Arakawa K."/>
        </authorList>
    </citation>
    <scope>NUCLEOTIDE SEQUENCE [LARGE SCALE GENOMIC DNA]</scope>
</reference>
<evidence type="ECO:0000256" key="1">
    <source>
        <dbReference type="SAM" id="MobiDB-lite"/>
    </source>
</evidence>
<keyword evidence="3" id="KW-1185">Reference proteome</keyword>
<protein>
    <submittedName>
        <fullName evidence="2">Uncharacterized protein</fullName>
    </submittedName>
</protein>
<feature type="region of interest" description="Disordered" evidence="1">
    <location>
        <begin position="44"/>
        <end position="63"/>
    </location>
</feature>
<dbReference type="AlphaFoldDB" id="A0AAV4SLK1"/>
<dbReference type="EMBL" id="BPLR01009641">
    <property type="protein sequence ID" value="GIY33447.1"/>
    <property type="molecule type" value="Genomic_DNA"/>
</dbReference>
<feature type="compositionally biased region" description="Polar residues" evidence="1">
    <location>
        <begin position="53"/>
        <end position="63"/>
    </location>
</feature>